<proteinExistence type="inferred from homology"/>
<dbReference type="InterPro" id="IPR033100">
    <property type="entry name" value="Rrp45"/>
</dbReference>
<evidence type="ECO:0000256" key="4">
    <source>
        <dbReference type="ARBA" id="ARBA00022490"/>
    </source>
</evidence>
<feature type="domain" description="Exoribonuclease phosphorolytic" evidence="7">
    <location>
        <begin position="57"/>
        <end position="171"/>
    </location>
</feature>
<dbReference type="InterPro" id="IPR001247">
    <property type="entry name" value="ExoRNase_PH_dom1"/>
</dbReference>
<dbReference type="VEuPathDB" id="TriTrypDB:TvY486_0600170"/>
<dbReference type="InterPro" id="IPR036345">
    <property type="entry name" value="ExoRNase_PH_dom2_sf"/>
</dbReference>
<gene>
    <name evidence="9" type="ORF">TVY486_0600170</name>
</gene>
<feature type="domain" description="Exoribonuclease phosphorolytic" evidence="8">
    <location>
        <begin position="243"/>
        <end position="292"/>
    </location>
</feature>
<dbReference type="CDD" id="cd11368">
    <property type="entry name" value="RNase_PH_RRP45"/>
    <property type="match status" value="1"/>
</dbReference>
<dbReference type="Pfam" id="PF03725">
    <property type="entry name" value="RNase_PH_C"/>
    <property type="match status" value="1"/>
</dbReference>
<evidence type="ECO:0000259" key="7">
    <source>
        <dbReference type="Pfam" id="PF01138"/>
    </source>
</evidence>
<evidence type="ECO:0000256" key="3">
    <source>
        <dbReference type="ARBA" id="ARBA00006678"/>
    </source>
</evidence>
<comment type="similarity">
    <text evidence="3">Belongs to the RNase PH family.</text>
</comment>
<keyword evidence="5" id="KW-0694">RNA-binding</keyword>
<dbReference type="Pfam" id="PF01138">
    <property type="entry name" value="RNase_PH"/>
    <property type="match status" value="1"/>
</dbReference>
<evidence type="ECO:0000313" key="9">
    <source>
        <dbReference type="EMBL" id="CCC48226.1"/>
    </source>
</evidence>
<reference evidence="9" key="1">
    <citation type="journal article" date="2012" name="Proc. Natl. Acad. Sci. U.S.A.">
        <title>Antigenic diversity is generated by distinct evolutionary mechanisms in African trypanosome species.</title>
        <authorList>
            <person name="Jackson A.P."/>
            <person name="Berry A."/>
            <person name="Aslett M."/>
            <person name="Allison H.C."/>
            <person name="Burton P."/>
            <person name="Vavrova-Anderson J."/>
            <person name="Brown R."/>
            <person name="Browne H."/>
            <person name="Corton N."/>
            <person name="Hauser H."/>
            <person name="Gamble J."/>
            <person name="Gilderthorp R."/>
            <person name="Marcello L."/>
            <person name="McQuillan J."/>
            <person name="Otto T.D."/>
            <person name="Quail M.A."/>
            <person name="Sanders M.J."/>
            <person name="van Tonder A."/>
            <person name="Ginger M.L."/>
            <person name="Field M.C."/>
            <person name="Barry J.D."/>
            <person name="Hertz-Fowler C."/>
            <person name="Berriman M."/>
        </authorList>
    </citation>
    <scope>NUCLEOTIDE SEQUENCE</scope>
    <source>
        <strain evidence="9">Y486</strain>
    </source>
</reference>
<dbReference type="PANTHER" id="PTHR11097">
    <property type="entry name" value="EXOSOME COMPLEX EXONUCLEASE RIBOSOMAL RNA PROCESSING PROTEIN"/>
    <property type="match status" value="1"/>
</dbReference>
<dbReference type="GO" id="GO:0035925">
    <property type="term" value="F:mRNA 3'-UTR AU-rich region binding"/>
    <property type="evidence" value="ECO:0007669"/>
    <property type="project" value="TreeGrafter"/>
</dbReference>
<evidence type="ECO:0000259" key="8">
    <source>
        <dbReference type="Pfam" id="PF03725"/>
    </source>
</evidence>
<dbReference type="EMBL" id="HE573022">
    <property type="protein sequence ID" value="CCC48226.1"/>
    <property type="molecule type" value="Genomic_DNA"/>
</dbReference>
<dbReference type="GO" id="GO:0000177">
    <property type="term" value="C:cytoplasmic exosome (RNase complex)"/>
    <property type="evidence" value="ECO:0007669"/>
    <property type="project" value="TreeGrafter"/>
</dbReference>
<dbReference type="SUPFAM" id="SSF55666">
    <property type="entry name" value="Ribonuclease PH domain 2-like"/>
    <property type="match status" value="1"/>
</dbReference>
<dbReference type="InterPro" id="IPR015847">
    <property type="entry name" value="ExoRNase_PH_dom2"/>
</dbReference>
<keyword evidence="9" id="KW-0540">Nuclease</keyword>
<name>G0TW88_TRYVY</name>
<dbReference type="GO" id="GO:0034476">
    <property type="term" value="P:U5 snRNA 3'-end processing"/>
    <property type="evidence" value="ECO:0007669"/>
    <property type="project" value="TreeGrafter"/>
</dbReference>
<dbReference type="GO" id="GO:0071038">
    <property type="term" value="P:TRAMP-dependent tRNA surveillance pathway"/>
    <property type="evidence" value="ECO:0007669"/>
    <property type="project" value="TreeGrafter"/>
</dbReference>
<dbReference type="FunFam" id="3.30.230.70:FF:000060">
    <property type="entry name" value="Ribosomal RNA processing protein 45"/>
    <property type="match status" value="1"/>
</dbReference>
<dbReference type="Gene3D" id="3.30.230.70">
    <property type="entry name" value="GHMP Kinase, N-terminal domain"/>
    <property type="match status" value="1"/>
</dbReference>
<evidence type="ECO:0000256" key="6">
    <source>
        <dbReference type="ARBA" id="ARBA00023242"/>
    </source>
</evidence>
<sequence length="346" mass="37676">MHNQQRTAQTIASPALSQREVEFTKSSWLVGLRPDQRTAQQLRDVVVEFPLVTRDVVVVRCGGTVISGAIASNLVEPMPQRPKHGLLHFSVRLLQTERESPTATALTQTKLAAFLDRLIRTGGVLDTAALCVLPGERVWSITIDVTVLNDEGNSSDAVVWAAIALLLHHRRPELTIRGNSITVHPPHEREPVPLSVHHTPLPFTFAVTMSLEEYERTRRSITASHQHVHSAGGNSMPSQALCVVVDPTTSEALAAASTIVVAINAEGQVCALSKSEGCCVQVAELNQCIEIASILAPRVLGIIHAAMEAHDGKRQMALKEQFAWAQKRNAVGRVEPESTKQLKTEV</sequence>
<evidence type="ECO:0000256" key="1">
    <source>
        <dbReference type="ARBA" id="ARBA00004123"/>
    </source>
</evidence>
<dbReference type="EC" id="3.1.13.-" evidence="9"/>
<keyword evidence="9" id="KW-0378">Hydrolase</keyword>
<keyword evidence="4" id="KW-0963">Cytoplasm</keyword>
<dbReference type="GO" id="GO:0071028">
    <property type="term" value="P:nuclear mRNA surveillance"/>
    <property type="evidence" value="ECO:0007669"/>
    <property type="project" value="TreeGrafter"/>
</dbReference>
<dbReference type="GO" id="GO:0000176">
    <property type="term" value="C:nuclear exosome (RNase complex)"/>
    <property type="evidence" value="ECO:0007669"/>
    <property type="project" value="TreeGrafter"/>
</dbReference>
<dbReference type="GO" id="GO:0000467">
    <property type="term" value="P:exonucleolytic trimming to generate mature 3'-end of 5.8S rRNA from tricistronic rRNA transcript (SSU-rRNA, 5.8S rRNA, LSU-rRNA)"/>
    <property type="evidence" value="ECO:0007669"/>
    <property type="project" value="TreeGrafter"/>
</dbReference>
<dbReference type="AlphaFoldDB" id="G0TW88"/>
<keyword evidence="6" id="KW-0539">Nucleus</keyword>
<dbReference type="GO" id="GO:0004527">
    <property type="term" value="F:exonuclease activity"/>
    <property type="evidence" value="ECO:0007669"/>
    <property type="project" value="UniProtKB-KW"/>
</dbReference>
<dbReference type="OMA" id="VCSIQKA"/>
<dbReference type="GO" id="GO:0016075">
    <property type="term" value="P:rRNA catabolic process"/>
    <property type="evidence" value="ECO:0007669"/>
    <property type="project" value="TreeGrafter"/>
</dbReference>
<dbReference type="InterPro" id="IPR027408">
    <property type="entry name" value="PNPase/RNase_PH_dom_sf"/>
</dbReference>
<evidence type="ECO:0000256" key="5">
    <source>
        <dbReference type="ARBA" id="ARBA00022884"/>
    </source>
</evidence>
<dbReference type="GO" id="GO:0034473">
    <property type="term" value="P:U1 snRNA 3'-end processing"/>
    <property type="evidence" value="ECO:0007669"/>
    <property type="project" value="TreeGrafter"/>
</dbReference>
<dbReference type="PANTHER" id="PTHR11097:SF14">
    <property type="entry name" value="EXOSOME COMPLEX COMPONENT RRP45"/>
    <property type="match status" value="1"/>
</dbReference>
<organism evidence="9">
    <name type="scientific">Trypanosoma vivax (strain Y486)</name>
    <dbReference type="NCBI Taxonomy" id="1055687"/>
    <lineage>
        <taxon>Eukaryota</taxon>
        <taxon>Discoba</taxon>
        <taxon>Euglenozoa</taxon>
        <taxon>Kinetoplastea</taxon>
        <taxon>Metakinetoplastina</taxon>
        <taxon>Trypanosomatida</taxon>
        <taxon>Trypanosomatidae</taxon>
        <taxon>Trypanosoma</taxon>
        <taxon>Duttonella</taxon>
    </lineage>
</organism>
<dbReference type="GO" id="GO:0071035">
    <property type="term" value="P:nuclear polyadenylation-dependent rRNA catabolic process"/>
    <property type="evidence" value="ECO:0007669"/>
    <property type="project" value="TreeGrafter"/>
</dbReference>
<dbReference type="SUPFAM" id="SSF54211">
    <property type="entry name" value="Ribosomal protein S5 domain 2-like"/>
    <property type="match status" value="1"/>
</dbReference>
<dbReference type="InterPro" id="IPR050590">
    <property type="entry name" value="Exosome_comp_Rrp42_subfam"/>
</dbReference>
<accession>G0TW88</accession>
<keyword evidence="9" id="KW-0269">Exonuclease</keyword>
<evidence type="ECO:0000256" key="2">
    <source>
        <dbReference type="ARBA" id="ARBA00004496"/>
    </source>
</evidence>
<comment type="subcellular location">
    <subcellularLocation>
        <location evidence="2">Cytoplasm</location>
    </subcellularLocation>
    <subcellularLocation>
        <location evidence="1">Nucleus</location>
    </subcellularLocation>
</comment>
<dbReference type="GO" id="GO:0034475">
    <property type="term" value="P:U4 snRNA 3'-end processing"/>
    <property type="evidence" value="ECO:0007669"/>
    <property type="project" value="TreeGrafter"/>
</dbReference>
<protein>
    <submittedName>
        <fullName evidence="9">Exosome complex exonuclease</fullName>
        <ecNumber evidence="9">3.1.13.-</ecNumber>
    </submittedName>
</protein>
<dbReference type="InterPro" id="IPR020568">
    <property type="entry name" value="Ribosomal_Su5_D2-typ_SF"/>
</dbReference>